<dbReference type="PROSITE" id="PS00086">
    <property type="entry name" value="CYTOCHROME_P450"/>
    <property type="match status" value="1"/>
</dbReference>
<keyword evidence="3 6" id="KW-0560">Oxidoreductase</keyword>
<organism evidence="8 9">
    <name type="scientific">Wickerhamiella sorbophila</name>
    <dbReference type="NCBI Taxonomy" id="45607"/>
    <lineage>
        <taxon>Eukaryota</taxon>
        <taxon>Fungi</taxon>
        <taxon>Dikarya</taxon>
        <taxon>Ascomycota</taxon>
        <taxon>Saccharomycotina</taxon>
        <taxon>Dipodascomycetes</taxon>
        <taxon>Dipodascales</taxon>
        <taxon>Trichomonascaceae</taxon>
        <taxon>Wickerhamiella</taxon>
    </lineage>
</organism>
<keyword evidence="7" id="KW-0732">Signal</keyword>
<dbReference type="STRING" id="45607.A0A2T0FKM9"/>
<dbReference type="RefSeq" id="XP_024665477.1">
    <property type="nucleotide sequence ID" value="XM_024809709.1"/>
</dbReference>
<dbReference type="GO" id="GO:0005506">
    <property type="term" value="F:iron ion binding"/>
    <property type="evidence" value="ECO:0007669"/>
    <property type="project" value="InterPro"/>
</dbReference>
<evidence type="ECO:0000256" key="1">
    <source>
        <dbReference type="ARBA" id="ARBA00010617"/>
    </source>
</evidence>
<evidence type="ECO:0000256" key="2">
    <source>
        <dbReference type="ARBA" id="ARBA00022723"/>
    </source>
</evidence>
<dbReference type="PANTHER" id="PTHR46300:SF11">
    <property type="entry name" value="OXIDOREDUCTASE, PUTATIVE-RELATED"/>
    <property type="match status" value="1"/>
</dbReference>
<evidence type="ECO:0000256" key="3">
    <source>
        <dbReference type="ARBA" id="ARBA00023002"/>
    </source>
</evidence>
<evidence type="ECO:0000256" key="4">
    <source>
        <dbReference type="ARBA" id="ARBA00023004"/>
    </source>
</evidence>
<comment type="similarity">
    <text evidence="1 6">Belongs to the cytochrome P450 family.</text>
</comment>
<dbReference type="PANTHER" id="PTHR46300">
    <property type="entry name" value="P450, PUTATIVE (EUROFUNG)-RELATED-RELATED"/>
    <property type="match status" value="1"/>
</dbReference>
<proteinExistence type="inferred from homology"/>
<dbReference type="GO" id="GO:0016705">
    <property type="term" value="F:oxidoreductase activity, acting on paired donors, with incorporation or reduction of molecular oxygen"/>
    <property type="evidence" value="ECO:0007669"/>
    <property type="project" value="InterPro"/>
</dbReference>
<keyword evidence="4 5" id="KW-0408">Iron</keyword>
<keyword evidence="2 5" id="KW-0479">Metal-binding</keyword>
<feature type="signal peptide" evidence="7">
    <location>
        <begin position="1"/>
        <end position="27"/>
    </location>
</feature>
<name>A0A2T0FKM9_9ASCO</name>
<keyword evidence="5 6" id="KW-0349">Heme</keyword>
<dbReference type="GO" id="GO:0004497">
    <property type="term" value="F:monooxygenase activity"/>
    <property type="evidence" value="ECO:0007669"/>
    <property type="project" value="UniProtKB-KW"/>
</dbReference>
<evidence type="ECO:0000256" key="7">
    <source>
        <dbReference type="SAM" id="SignalP"/>
    </source>
</evidence>
<gene>
    <name evidence="8" type="ORF">B9G98_03152</name>
</gene>
<dbReference type="InterPro" id="IPR002401">
    <property type="entry name" value="Cyt_P450_E_grp-I"/>
</dbReference>
<dbReference type="Proteomes" id="UP000238350">
    <property type="component" value="Unassembled WGS sequence"/>
</dbReference>
<evidence type="ECO:0000256" key="6">
    <source>
        <dbReference type="RuleBase" id="RU000461"/>
    </source>
</evidence>
<dbReference type="GeneID" id="36516900"/>
<keyword evidence="9" id="KW-1185">Reference proteome</keyword>
<accession>A0A2T0FKM9</accession>
<comment type="cofactor">
    <cofactor evidence="5">
        <name>heme</name>
        <dbReference type="ChEBI" id="CHEBI:30413"/>
    </cofactor>
</comment>
<dbReference type="AlphaFoldDB" id="A0A2T0FKM9"/>
<dbReference type="InterPro" id="IPR050364">
    <property type="entry name" value="Cytochrome_P450_fung"/>
</dbReference>
<dbReference type="InterPro" id="IPR001128">
    <property type="entry name" value="Cyt_P450"/>
</dbReference>
<dbReference type="PRINTS" id="PR00463">
    <property type="entry name" value="EP450I"/>
</dbReference>
<sequence>MLSETLCAFILLSLSLWYQFFRKSGWGANDNVPEPRGLPVVGHLLSLGKSPALTYYKWGRQCNSELIKIRLGVQRFYVTNSYAAALELIQKNMSANCDRPQPHTFSKVISSTGLTVGTTPYGKSYKRMRKAIGGFLCRRGVDTNLRYIDKESHLAVSSLPIEVDARPHDWFKVYPFNVSMQIAYGRRVEDINDIHKILGVEQEITRYRAHWATNMVDYFPLIRWILPQPHKAAECRVERERYLQTLINTPKEKQDQTCLVAAARRGDLKLESFRELKSICMTMSSAGLDSIPGVMALFLGHMSTPYGQRIQTQIYEELLAQFSSNAYEEVLYGKDIPYLSAVVTETLRFSGMPLGLPRKTVKPIHFASNGVNMTIPVNSTILLNIFAANFDEKRYIDPLVFLPERHLNCTTKQGPAHFSFGAGSRICAGVALATREMYVAIARVVLLYRILPSSQPEDKMPTSPFQLYKQQSALMFDLPNFKVRLERRN</sequence>
<dbReference type="EMBL" id="NDIQ01000021">
    <property type="protein sequence ID" value="PRT55532.1"/>
    <property type="molecule type" value="Genomic_DNA"/>
</dbReference>
<dbReference type="Gene3D" id="1.10.630.10">
    <property type="entry name" value="Cytochrome P450"/>
    <property type="match status" value="1"/>
</dbReference>
<feature type="chain" id="PRO_5015702803" evidence="7">
    <location>
        <begin position="28"/>
        <end position="489"/>
    </location>
</feature>
<feature type="binding site" description="axial binding residue" evidence="5">
    <location>
        <position position="427"/>
    </location>
    <ligand>
        <name>heme</name>
        <dbReference type="ChEBI" id="CHEBI:30413"/>
    </ligand>
    <ligandPart>
        <name>Fe</name>
        <dbReference type="ChEBI" id="CHEBI:18248"/>
    </ligandPart>
</feature>
<dbReference type="OrthoDB" id="1055148at2759"/>
<dbReference type="InterPro" id="IPR036396">
    <property type="entry name" value="Cyt_P450_sf"/>
</dbReference>
<evidence type="ECO:0000256" key="5">
    <source>
        <dbReference type="PIRSR" id="PIRSR602401-1"/>
    </source>
</evidence>
<dbReference type="SUPFAM" id="SSF48264">
    <property type="entry name" value="Cytochrome P450"/>
    <property type="match status" value="1"/>
</dbReference>
<protein>
    <submittedName>
        <fullName evidence="8">Phenylacetate 2-hydroxylase</fullName>
    </submittedName>
</protein>
<keyword evidence="6" id="KW-0503">Monooxygenase</keyword>
<comment type="caution">
    <text evidence="8">The sequence shown here is derived from an EMBL/GenBank/DDBJ whole genome shotgun (WGS) entry which is preliminary data.</text>
</comment>
<dbReference type="InterPro" id="IPR017972">
    <property type="entry name" value="Cyt_P450_CS"/>
</dbReference>
<evidence type="ECO:0000313" key="8">
    <source>
        <dbReference type="EMBL" id="PRT55532.1"/>
    </source>
</evidence>
<dbReference type="Pfam" id="PF00067">
    <property type="entry name" value="p450"/>
    <property type="match status" value="1"/>
</dbReference>
<reference evidence="8 9" key="1">
    <citation type="submission" date="2017-04" db="EMBL/GenBank/DDBJ databases">
        <title>Genome sequencing of [Candida] sorbophila.</title>
        <authorList>
            <person name="Ahn J.O."/>
        </authorList>
    </citation>
    <scope>NUCLEOTIDE SEQUENCE [LARGE SCALE GENOMIC DNA]</scope>
    <source>
        <strain evidence="8 9">DS02</strain>
    </source>
</reference>
<dbReference type="GO" id="GO:0020037">
    <property type="term" value="F:heme binding"/>
    <property type="evidence" value="ECO:0007669"/>
    <property type="project" value="InterPro"/>
</dbReference>
<evidence type="ECO:0000313" key="9">
    <source>
        <dbReference type="Proteomes" id="UP000238350"/>
    </source>
</evidence>